<dbReference type="Gramene" id="AET1Gv20406900.5">
    <property type="protein sequence ID" value="AET1Gv20406900.5"/>
    <property type="gene ID" value="AET1Gv20406900"/>
</dbReference>
<reference evidence="1" key="4">
    <citation type="submission" date="2019-03" db="UniProtKB">
        <authorList>
            <consortium name="EnsemblPlants"/>
        </authorList>
    </citation>
    <scope>IDENTIFICATION</scope>
</reference>
<name>A0A452YG63_AEGTS</name>
<keyword evidence="2" id="KW-1185">Reference proteome</keyword>
<organism evidence="1 2">
    <name type="scientific">Aegilops tauschii subsp. strangulata</name>
    <name type="common">Goatgrass</name>
    <dbReference type="NCBI Taxonomy" id="200361"/>
    <lineage>
        <taxon>Eukaryota</taxon>
        <taxon>Viridiplantae</taxon>
        <taxon>Streptophyta</taxon>
        <taxon>Embryophyta</taxon>
        <taxon>Tracheophyta</taxon>
        <taxon>Spermatophyta</taxon>
        <taxon>Magnoliopsida</taxon>
        <taxon>Liliopsida</taxon>
        <taxon>Poales</taxon>
        <taxon>Poaceae</taxon>
        <taxon>BOP clade</taxon>
        <taxon>Pooideae</taxon>
        <taxon>Triticodae</taxon>
        <taxon>Triticeae</taxon>
        <taxon>Triticinae</taxon>
        <taxon>Aegilops</taxon>
    </lineage>
</organism>
<protein>
    <submittedName>
        <fullName evidence="1">Uncharacterized protein</fullName>
    </submittedName>
</protein>
<accession>A0A452YG63</accession>
<dbReference type="EnsemblPlants" id="AET1Gv20406900.5">
    <property type="protein sequence ID" value="AET1Gv20406900.5"/>
    <property type="gene ID" value="AET1Gv20406900"/>
</dbReference>
<sequence length="46" mass="4953">MAQPRSPISRVSPCQICSNCSKISSQVVLPSRIAARREGVKLGRKG</sequence>
<proteinExistence type="predicted"/>
<evidence type="ECO:0000313" key="1">
    <source>
        <dbReference type="EnsemblPlants" id="AET1Gv20406900.5"/>
    </source>
</evidence>
<dbReference type="AlphaFoldDB" id="A0A452YG63"/>
<evidence type="ECO:0000313" key="2">
    <source>
        <dbReference type="Proteomes" id="UP000015105"/>
    </source>
</evidence>
<reference evidence="1" key="5">
    <citation type="journal article" date="2021" name="G3 (Bethesda)">
        <title>Aegilops tauschii genome assembly Aet v5.0 features greater sequence contiguity and improved annotation.</title>
        <authorList>
            <person name="Wang L."/>
            <person name="Zhu T."/>
            <person name="Rodriguez J.C."/>
            <person name="Deal K.R."/>
            <person name="Dubcovsky J."/>
            <person name="McGuire P.E."/>
            <person name="Lux T."/>
            <person name="Spannagl M."/>
            <person name="Mayer K.F.X."/>
            <person name="Baldrich P."/>
            <person name="Meyers B.C."/>
            <person name="Huo N."/>
            <person name="Gu Y.Q."/>
            <person name="Zhou H."/>
            <person name="Devos K.M."/>
            <person name="Bennetzen J.L."/>
            <person name="Unver T."/>
            <person name="Budak H."/>
            <person name="Gulick P.J."/>
            <person name="Galiba G."/>
            <person name="Kalapos B."/>
            <person name="Nelson D.R."/>
            <person name="Li P."/>
            <person name="You F.M."/>
            <person name="Luo M.C."/>
            <person name="Dvorak J."/>
        </authorList>
    </citation>
    <scope>NUCLEOTIDE SEQUENCE [LARGE SCALE GENOMIC DNA]</scope>
    <source>
        <strain evidence="1">cv. AL8/78</strain>
    </source>
</reference>
<reference evidence="2" key="2">
    <citation type="journal article" date="2017" name="Nat. Plants">
        <title>The Aegilops tauschii genome reveals multiple impacts of transposons.</title>
        <authorList>
            <person name="Zhao G."/>
            <person name="Zou C."/>
            <person name="Li K."/>
            <person name="Wang K."/>
            <person name="Li T."/>
            <person name="Gao L."/>
            <person name="Zhang X."/>
            <person name="Wang H."/>
            <person name="Yang Z."/>
            <person name="Liu X."/>
            <person name="Jiang W."/>
            <person name="Mao L."/>
            <person name="Kong X."/>
            <person name="Jiao Y."/>
            <person name="Jia J."/>
        </authorList>
    </citation>
    <scope>NUCLEOTIDE SEQUENCE [LARGE SCALE GENOMIC DNA]</scope>
    <source>
        <strain evidence="2">cv. AL8/78</strain>
    </source>
</reference>
<reference evidence="2" key="1">
    <citation type="journal article" date="2014" name="Science">
        <title>Ancient hybridizations among the ancestral genomes of bread wheat.</title>
        <authorList>
            <consortium name="International Wheat Genome Sequencing Consortium,"/>
            <person name="Marcussen T."/>
            <person name="Sandve S.R."/>
            <person name="Heier L."/>
            <person name="Spannagl M."/>
            <person name="Pfeifer M."/>
            <person name="Jakobsen K.S."/>
            <person name="Wulff B.B."/>
            <person name="Steuernagel B."/>
            <person name="Mayer K.F."/>
            <person name="Olsen O.A."/>
        </authorList>
    </citation>
    <scope>NUCLEOTIDE SEQUENCE [LARGE SCALE GENOMIC DNA]</scope>
    <source>
        <strain evidence="2">cv. AL8/78</strain>
    </source>
</reference>
<dbReference type="Proteomes" id="UP000015105">
    <property type="component" value="Chromosome 1D"/>
</dbReference>
<reference evidence="1" key="3">
    <citation type="journal article" date="2017" name="Nature">
        <title>Genome sequence of the progenitor of the wheat D genome Aegilops tauschii.</title>
        <authorList>
            <person name="Luo M.C."/>
            <person name="Gu Y.Q."/>
            <person name="Puiu D."/>
            <person name="Wang H."/>
            <person name="Twardziok S.O."/>
            <person name="Deal K.R."/>
            <person name="Huo N."/>
            <person name="Zhu T."/>
            <person name="Wang L."/>
            <person name="Wang Y."/>
            <person name="McGuire P.E."/>
            <person name="Liu S."/>
            <person name="Long H."/>
            <person name="Ramasamy R.K."/>
            <person name="Rodriguez J.C."/>
            <person name="Van S.L."/>
            <person name="Yuan L."/>
            <person name="Wang Z."/>
            <person name="Xia Z."/>
            <person name="Xiao L."/>
            <person name="Anderson O.D."/>
            <person name="Ouyang S."/>
            <person name="Liang Y."/>
            <person name="Zimin A.V."/>
            <person name="Pertea G."/>
            <person name="Qi P."/>
            <person name="Bennetzen J.L."/>
            <person name="Dai X."/>
            <person name="Dawson M.W."/>
            <person name="Muller H.G."/>
            <person name="Kugler K."/>
            <person name="Rivarola-Duarte L."/>
            <person name="Spannagl M."/>
            <person name="Mayer K.F.X."/>
            <person name="Lu F.H."/>
            <person name="Bevan M.W."/>
            <person name="Leroy P."/>
            <person name="Li P."/>
            <person name="You F.M."/>
            <person name="Sun Q."/>
            <person name="Liu Z."/>
            <person name="Lyons E."/>
            <person name="Wicker T."/>
            <person name="Salzberg S.L."/>
            <person name="Devos K.M."/>
            <person name="Dvorak J."/>
        </authorList>
    </citation>
    <scope>NUCLEOTIDE SEQUENCE [LARGE SCALE GENOMIC DNA]</scope>
    <source>
        <strain evidence="1">cv. AL8/78</strain>
    </source>
</reference>